<dbReference type="PANTHER" id="PTHR11669">
    <property type="entry name" value="REPLICATION FACTOR C / DNA POLYMERASE III GAMMA-TAU SUBUNIT"/>
    <property type="match status" value="1"/>
</dbReference>
<evidence type="ECO:0000313" key="1">
    <source>
        <dbReference type="EMBL" id="KRL04862.1"/>
    </source>
</evidence>
<dbReference type="GO" id="GO:0003887">
    <property type="term" value="F:DNA-directed DNA polymerase activity"/>
    <property type="evidence" value="ECO:0007669"/>
    <property type="project" value="InterPro"/>
</dbReference>
<dbReference type="PANTHER" id="PTHR11669:SF8">
    <property type="entry name" value="DNA POLYMERASE III SUBUNIT DELTA"/>
    <property type="match status" value="1"/>
</dbReference>
<keyword evidence="2" id="KW-1185">Reference proteome</keyword>
<name>A0A0R1M9Q7_9LACO</name>
<dbReference type="InterPro" id="IPR050238">
    <property type="entry name" value="DNA_Rep/Repair_Clamp_Loader"/>
</dbReference>
<dbReference type="GO" id="GO:0008408">
    <property type="term" value="F:3'-5' exonuclease activity"/>
    <property type="evidence" value="ECO:0007669"/>
    <property type="project" value="InterPro"/>
</dbReference>
<dbReference type="RefSeq" id="WP_057896803.1">
    <property type="nucleotide sequence ID" value="NZ_AZEH01000039.1"/>
</dbReference>
<evidence type="ECO:0000313" key="2">
    <source>
        <dbReference type="Proteomes" id="UP000051686"/>
    </source>
</evidence>
<dbReference type="Gene3D" id="3.40.50.300">
    <property type="entry name" value="P-loop containing nucleotide triphosphate hydrolases"/>
    <property type="match status" value="1"/>
</dbReference>
<dbReference type="STRING" id="1423777.FD46_GL002000"/>
<dbReference type="FunFam" id="3.40.50.300:FF:001255">
    <property type="entry name" value="DNA polymerase III subunit delta"/>
    <property type="match status" value="1"/>
</dbReference>
<reference evidence="1 2" key="1">
    <citation type="journal article" date="2015" name="Genome Announc.">
        <title>Expanding the biotechnology potential of lactobacilli through comparative genomics of 213 strains and associated genera.</title>
        <authorList>
            <person name="Sun Z."/>
            <person name="Harris H.M."/>
            <person name="McCann A."/>
            <person name="Guo C."/>
            <person name="Argimon S."/>
            <person name="Zhang W."/>
            <person name="Yang X."/>
            <person name="Jeffery I.B."/>
            <person name="Cooney J.C."/>
            <person name="Kagawa T.F."/>
            <person name="Liu W."/>
            <person name="Song Y."/>
            <person name="Salvetti E."/>
            <person name="Wrobel A."/>
            <person name="Rasinkangas P."/>
            <person name="Parkhill J."/>
            <person name="Rea M.C."/>
            <person name="O'Sullivan O."/>
            <person name="Ritari J."/>
            <person name="Douillard F.P."/>
            <person name="Paul Ross R."/>
            <person name="Yang R."/>
            <person name="Briner A.E."/>
            <person name="Felis G.E."/>
            <person name="de Vos W.M."/>
            <person name="Barrangou R."/>
            <person name="Klaenhammer T.R."/>
            <person name="Caufield P.W."/>
            <person name="Cui Y."/>
            <person name="Zhang H."/>
            <person name="O'Toole P.W."/>
        </authorList>
    </citation>
    <scope>NUCLEOTIDE SEQUENCE [LARGE SCALE GENOMIC DNA]</scope>
    <source>
        <strain evidence="1 2">DSM 19972</strain>
    </source>
</reference>
<dbReference type="Proteomes" id="UP000051686">
    <property type="component" value="Unassembled WGS sequence"/>
</dbReference>
<dbReference type="PATRIC" id="fig|1423777.3.peg.2057"/>
<accession>A0A0R1M9Q7</accession>
<dbReference type="Pfam" id="PF13177">
    <property type="entry name" value="DNA_pol3_delta2"/>
    <property type="match status" value="1"/>
</dbReference>
<dbReference type="InterPro" id="IPR004622">
    <property type="entry name" value="DNA_pol_HolB"/>
</dbReference>
<dbReference type="GO" id="GO:0006261">
    <property type="term" value="P:DNA-templated DNA replication"/>
    <property type="evidence" value="ECO:0007669"/>
    <property type="project" value="TreeGrafter"/>
</dbReference>
<proteinExistence type="predicted"/>
<dbReference type="AlphaFoldDB" id="A0A0R1M9Q7"/>
<dbReference type="NCBIfam" id="NF005972">
    <property type="entry name" value="PRK08058.1"/>
    <property type="match status" value="1"/>
</dbReference>
<dbReference type="OrthoDB" id="9810148at2"/>
<sequence>MNSITEKGLQPQLNDYFAKMINSQKLAHAYIFAGPEGSGKKELATWIAQGIYCENCVAGHPCQKCAECIRIASGNQPDVVHVAPEGLSIKVDQIRFLKDEFSKSGVESNRKVFIIENAEKMTSSAANSLLKFLEEPSGQVIAFLLTEKPNSLLPTIISRCQLFELRPLSDKQLLFLLEKEGIPEEKAVLLSRLTDSPTLARKLAENNDFEKLSVNVCQWYLHILQNDWLCFVEVQTKLLTYISNKEDEKIVFDLLLLLGKNSLELRSGGEDQSAFKKYQSQLKEQLDKLSIDKVSAGTELFLESLHLLQINISFQNTIEALTLKLCRCYHG</sequence>
<dbReference type="EMBL" id="AZEH01000039">
    <property type="protein sequence ID" value="KRL04862.1"/>
    <property type="molecule type" value="Genomic_DNA"/>
</dbReference>
<dbReference type="NCBIfam" id="TIGR00678">
    <property type="entry name" value="holB"/>
    <property type="match status" value="1"/>
</dbReference>
<dbReference type="SUPFAM" id="SSF52540">
    <property type="entry name" value="P-loop containing nucleoside triphosphate hydrolases"/>
    <property type="match status" value="1"/>
</dbReference>
<protein>
    <submittedName>
        <fullName evidence="1">DNA polymerase III subunit delta</fullName>
    </submittedName>
</protein>
<gene>
    <name evidence="1" type="ORF">FD46_GL002000</name>
</gene>
<comment type="caution">
    <text evidence="1">The sequence shown here is derived from an EMBL/GenBank/DDBJ whole genome shotgun (WGS) entry which is preliminary data.</text>
</comment>
<organism evidence="1 2">
    <name type="scientific">Liquorilactobacillus oeni DSM 19972</name>
    <dbReference type="NCBI Taxonomy" id="1423777"/>
    <lineage>
        <taxon>Bacteria</taxon>
        <taxon>Bacillati</taxon>
        <taxon>Bacillota</taxon>
        <taxon>Bacilli</taxon>
        <taxon>Lactobacillales</taxon>
        <taxon>Lactobacillaceae</taxon>
        <taxon>Liquorilactobacillus</taxon>
    </lineage>
</organism>
<dbReference type="InterPro" id="IPR027417">
    <property type="entry name" value="P-loop_NTPase"/>
</dbReference>